<organism evidence="1">
    <name type="scientific">Capitella teleta</name>
    <name type="common">Polychaete worm</name>
    <dbReference type="NCBI Taxonomy" id="283909"/>
    <lineage>
        <taxon>Eukaryota</taxon>
        <taxon>Metazoa</taxon>
        <taxon>Spiralia</taxon>
        <taxon>Lophotrochozoa</taxon>
        <taxon>Annelida</taxon>
        <taxon>Polychaeta</taxon>
        <taxon>Sedentaria</taxon>
        <taxon>Scolecida</taxon>
        <taxon>Capitellidae</taxon>
        <taxon>Capitella</taxon>
    </lineage>
</organism>
<gene>
    <name evidence="1" type="ORF">CAPTEDRAFT_210234</name>
</gene>
<dbReference type="Proteomes" id="UP000014760">
    <property type="component" value="Unassembled WGS sequence"/>
</dbReference>
<proteinExistence type="predicted"/>
<dbReference type="Gene3D" id="1.10.30.10">
    <property type="entry name" value="High mobility group box domain"/>
    <property type="match status" value="1"/>
</dbReference>
<dbReference type="HOGENOM" id="CLU_1205751_0_0_1"/>
<dbReference type="EnsemblMetazoa" id="CapteT210234">
    <property type="protein sequence ID" value="CapteP210234"/>
    <property type="gene ID" value="CapteG210234"/>
</dbReference>
<dbReference type="InterPro" id="IPR036910">
    <property type="entry name" value="HMG_box_dom_sf"/>
</dbReference>
<reference evidence="3" key="1">
    <citation type="submission" date="2012-12" db="EMBL/GenBank/DDBJ databases">
        <authorList>
            <person name="Hellsten U."/>
            <person name="Grimwood J."/>
            <person name="Chapman J.A."/>
            <person name="Shapiro H."/>
            <person name="Aerts A."/>
            <person name="Otillar R.P."/>
            <person name="Terry A.Y."/>
            <person name="Boore J.L."/>
            <person name="Simakov O."/>
            <person name="Marletaz F."/>
            <person name="Cho S.-J."/>
            <person name="Edsinger-Gonzales E."/>
            <person name="Havlak P."/>
            <person name="Kuo D.-H."/>
            <person name="Larsson T."/>
            <person name="Lv J."/>
            <person name="Arendt D."/>
            <person name="Savage R."/>
            <person name="Osoegawa K."/>
            <person name="de Jong P."/>
            <person name="Lindberg D.R."/>
            <person name="Seaver E.C."/>
            <person name="Weisblat D.A."/>
            <person name="Putnam N.H."/>
            <person name="Grigoriev I.V."/>
            <person name="Rokhsar D.S."/>
        </authorList>
    </citation>
    <scope>NUCLEOTIDE SEQUENCE</scope>
    <source>
        <strain evidence="3">I ESC-2004</strain>
    </source>
</reference>
<evidence type="ECO:0000313" key="2">
    <source>
        <dbReference type="EnsemblMetazoa" id="CapteP210234"/>
    </source>
</evidence>
<evidence type="ECO:0000313" key="3">
    <source>
        <dbReference type="Proteomes" id="UP000014760"/>
    </source>
</evidence>
<accession>R7UGL1</accession>
<dbReference type="EMBL" id="KB301711">
    <property type="protein sequence ID" value="ELU05233.1"/>
    <property type="molecule type" value="Genomic_DNA"/>
</dbReference>
<reference evidence="1 3" key="2">
    <citation type="journal article" date="2013" name="Nature">
        <title>Insights into bilaterian evolution from three spiralian genomes.</title>
        <authorList>
            <person name="Simakov O."/>
            <person name="Marletaz F."/>
            <person name="Cho S.J."/>
            <person name="Edsinger-Gonzales E."/>
            <person name="Havlak P."/>
            <person name="Hellsten U."/>
            <person name="Kuo D.H."/>
            <person name="Larsson T."/>
            <person name="Lv J."/>
            <person name="Arendt D."/>
            <person name="Savage R."/>
            <person name="Osoegawa K."/>
            <person name="de Jong P."/>
            <person name="Grimwood J."/>
            <person name="Chapman J.A."/>
            <person name="Shapiro H."/>
            <person name="Aerts A."/>
            <person name="Otillar R.P."/>
            <person name="Terry A.Y."/>
            <person name="Boore J.L."/>
            <person name="Grigoriev I.V."/>
            <person name="Lindberg D.R."/>
            <person name="Seaver E.C."/>
            <person name="Weisblat D.A."/>
            <person name="Putnam N.H."/>
            <person name="Rokhsar D.S."/>
        </authorList>
    </citation>
    <scope>NUCLEOTIDE SEQUENCE</scope>
    <source>
        <strain evidence="1 3">I ESC-2004</strain>
    </source>
</reference>
<dbReference type="AlphaFoldDB" id="R7UGL1"/>
<dbReference type="SUPFAM" id="SSF47095">
    <property type="entry name" value="HMG-box"/>
    <property type="match status" value="1"/>
</dbReference>
<protein>
    <submittedName>
        <fullName evidence="1 2">Uncharacterized protein</fullName>
    </submittedName>
</protein>
<evidence type="ECO:0000313" key="1">
    <source>
        <dbReference type="EMBL" id="ELU05233.1"/>
    </source>
</evidence>
<sequence>MYSNVEKQQDFLYSLARKKKEPKARMKIPTRPTNGWGTFVSHKKKQEPDLESAVIFRRAGKEWRNFSNSEREHCRTAQESHPFVTPDFSDESIKKKAISHKLNAIRKLVQVPVRRSSMRQRQQVQAILNKLYASATGNAHVPYASITAGKMAVKLHGPLDLDVTKPPSKFSNDRKNSSPRGCTLLRQAEPGDAIMADKGFNVQDLFEASNVVINIPTFSKRKIGCPMQLS</sequence>
<dbReference type="EMBL" id="AMQN01023580">
    <property type="status" value="NOT_ANNOTATED_CDS"/>
    <property type="molecule type" value="Genomic_DNA"/>
</dbReference>
<name>R7UGL1_CAPTE</name>
<reference evidence="2" key="3">
    <citation type="submission" date="2015-06" db="UniProtKB">
        <authorList>
            <consortium name="EnsemblMetazoa"/>
        </authorList>
    </citation>
    <scope>IDENTIFICATION</scope>
</reference>
<dbReference type="CDD" id="cd00084">
    <property type="entry name" value="HMG-box_SF"/>
    <property type="match status" value="1"/>
</dbReference>
<keyword evidence="3" id="KW-1185">Reference proteome</keyword>